<protein>
    <submittedName>
        <fullName evidence="3">PD40 domain-containing protein</fullName>
    </submittedName>
</protein>
<dbReference type="SUPFAM" id="SSF69304">
    <property type="entry name" value="Tricorn protease N-terminal domain"/>
    <property type="match status" value="1"/>
</dbReference>
<feature type="chain" id="PRO_5046935873" evidence="2">
    <location>
        <begin position="24"/>
        <end position="332"/>
    </location>
</feature>
<dbReference type="Gene3D" id="2.120.10.30">
    <property type="entry name" value="TolB, C-terminal domain"/>
    <property type="match status" value="2"/>
</dbReference>
<evidence type="ECO:0000313" key="3">
    <source>
        <dbReference type="EMBL" id="MBL0741362.1"/>
    </source>
</evidence>
<name>A0ABS1KQ43_9BACT</name>
<accession>A0ABS1KQ43</accession>
<sequence length="332" mass="36645">MKTLLPFVIILVMLTLLSCGDDASEKNGSCPPFSIVPSAPYSNPIWHPNGDIIGFNHRPIKEIDYGYGKDCPLQATYTYKEDSVGFWLAGSDGTNKRRALPAMLETPVWSRDGKWIAFGFSGGIYKMPFDGAEFDTTNIILLTKSGRNFFPAWSPDDSFIAFDNTDCGSATTPVPPNSCGTLVVNNNGDDLKYYGLGRMPYWGLDNKAVFTGGVKYDTGTGEATTFFDPNANKVVFDGPPQFSPDGKTIAFVGHYTNTPTAFSMLFRMEADGSKLKTITDEHITHFSWSPSGKIVYSKFDYQGVDDVNGTLWTMNADGTNKKQITFNRFNAW</sequence>
<evidence type="ECO:0000256" key="2">
    <source>
        <dbReference type="SAM" id="SignalP"/>
    </source>
</evidence>
<proteinExistence type="inferred from homology"/>
<dbReference type="InterPro" id="IPR011042">
    <property type="entry name" value="6-blade_b-propeller_TolB-like"/>
</dbReference>
<dbReference type="InterPro" id="IPR011659">
    <property type="entry name" value="WD40"/>
</dbReference>
<dbReference type="Pfam" id="PF07676">
    <property type="entry name" value="PD40"/>
    <property type="match status" value="2"/>
</dbReference>
<gene>
    <name evidence="3" type="ORF">JI741_09030</name>
</gene>
<evidence type="ECO:0000313" key="4">
    <source>
        <dbReference type="Proteomes" id="UP000613030"/>
    </source>
</evidence>
<keyword evidence="4" id="KW-1185">Reference proteome</keyword>
<evidence type="ECO:0000256" key="1">
    <source>
        <dbReference type="ARBA" id="ARBA00009820"/>
    </source>
</evidence>
<dbReference type="Proteomes" id="UP000613030">
    <property type="component" value="Unassembled WGS sequence"/>
</dbReference>
<dbReference type="PANTHER" id="PTHR36842:SF1">
    <property type="entry name" value="PROTEIN TOLB"/>
    <property type="match status" value="1"/>
</dbReference>
<comment type="caution">
    <text evidence="3">The sequence shown here is derived from an EMBL/GenBank/DDBJ whole genome shotgun (WGS) entry which is preliminary data.</text>
</comment>
<keyword evidence="2" id="KW-0732">Signal</keyword>
<organism evidence="3 4">
    <name type="scientific">Chryseolinea lacunae</name>
    <dbReference type="NCBI Taxonomy" id="2801331"/>
    <lineage>
        <taxon>Bacteria</taxon>
        <taxon>Pseudomonadati</taxon>
        <taxon>Bacteroidota</taxon>
        <taxon>Cytophagia</taxon>
        <taxon>Cytophagales</taxon>
        <taxon>Fulvivirgaceae</taxon>
        <taxon>Chryseolinea</taxon>
    </lineage>
</organism>
<dbReference type="PROSITE" id="PS51257">
    <property type="entry name" value="PROKAR_LIPOPROTEIN"/>
    <property type="match status" value="1"/>
</dbReference>
<feature type="signal peptide" evidence="2">
    <location>
        <begin position="1"/>
        <end position="23"/>
    </location>
</feature>
<reference evidence="3 4" key="1">
    <citation type="submission" date="2021-01" db="EMBL/GenBank/DDBJ databases">
        <title>Chryseolinea sp. Jin1 Genome sequencing and assembly.</title>
        <authorList>
            <person name="Kim I."/>
        </authorList>
    </citation>
    <scope>NUCLEOTIDE SEQUENCE [LARGE SCALE GENOMIC DNA]</scope>
    <source>
        <strain evidence="3 4">Jin1</strain>
    </source>
</reference>
<comment type="similarity">
    <text evidence="1">Belongs to the TolB family.</text>
</comment>
<dbReference type="RefSeq" id="WP_202008710.1">
    <property type="nucleotide sequence ID" value="NZ_JAERRB010000002.1"/>
</dbReference>
<dbReference type="EMBL" id="JAERRB010000002">
    <property type="protein sequence ID" value="MBL0741362.1"/>
    <property type="molecule type" value="Genomic_DNA"/>
</dbReference>
<dbReference type="PANTHER" id="PTHR36842">
    <property type="entry name" value="PROTEIN TOLB HOMOLOG"/>
    <property type="match status" value="1"/>
</dbReference>